<evidence type="ECO:0000256" key="2">
    <source>
        <dbReference type="ARBA" id="ARBA00004371"/>
    </source>
</evidence>
<dbReference type="RefSeq" id="WP_044646963.1">
    <property type="nucleotide sequence ID" value="NZ_JTHP01000030.1"/>
</dbReference>
<evidence type="ECO:0000256" key="15">
    <source>
        <dbReference type="ARBA" id="ARBA00041614"/>
    </source>
</evidence>
<accession>A0A0D7X011</accession>
<comment type="subcellular location">
    <subcellularLocation>
        <location evidence="2">Lysosome</location>
    </subcellularLocation>
    <subcellularLocation>
        <location evidence="3">Secreted</location>
    </subcellularLocation>
</comment>
<comment type="subunit">
    <text evidence="5">Homodimer.</text>
</comment>
<reference evidence="20 21" key="1">
    <citation type="submission" date="2014-11" db="EMBL/GenBank/DDBJ databases">
        <title>Draft Genome Sequences of Paenibacillus polymyxa NRRL B-30509 and Paenibacillus terrae NRRL B-30644, Strains from a Poultry Environment that Produce Tridecaptin A and Paenicidins.</title>
        <authorList>
            <person name="van Belkum M.J."/>
            <person name="Lohans C.T."/>
            <person name="Vederas J.C."/>
        </authorList>
    </citation>
    <scope>NUCLEOTIDE SEQUENCE [LARGE SCALE GENOMIC DNA]</scope>
    <source>
        <strain evidence="20 21">NRRL B-30644</strain>
    </source>
</reference>
<dbReference type="InterPro" id="IPR041447">
    <property type="entry name" value="Mannosidase_ig"/>
</dbReference>
<dbReference type="InterPro" id="IPR013783">
    <property type="entry name" value="Ig-like_fold"/>
</dbReference>
<evidence type="ECO:0000256" key="12">
    <source>
        <dbReference type="ARBA" id="ARBA00023295"/>
    </source>
</evidence>
<dbReference type="SUPFAM" id="SSF49785">
    <property type="entry name" value="Galactose-binding domain-like"/>
    <property type="match status" value="1"/>
</dbReference>
<dbReference type="GO" id="GO:0005764">
    <property type="term" value="C:lysosome"/>
    <property type="evidence" value="ECO:0007669"/>
    <property type="project" value="UniProtKB-SubCell"/>
</dbReference>
<keyword evidence="21" id="KW-1185">Reference proteome</keyword>
<feature type="domain" description="Beta-mannosidase Ig-fold" evidence="17">
    <location>
        <begin position="765"/>
        <end position="846"/>
    </location>
</feature>
<dbReference type="GO" id="GO:0004567">
    <property type="term" value="F:beta-mannosidase activity"/>
    <property type="evidence" value="ECO:0007669"/>
    <property type="project" value="UniProtKB-EC"/>
</dbReference>
<evidence type="ECO:0000256" key="10">
    <source>
        <dbReference type="ARBA" id="ARBA00023180"/>
    </source>
</evidence>
<dbReference type="FunFam" id="2.60.120.260:FF:000060">
    <property type="entry name" value="Probable beta-mannosidase"/>
    <property type="match status" value="1"/>
</dbReference>
<gene>
    <name evidence="20" type="ORF">QD47_15335</name>
</gene>
<comment type="pathway">
    <text evidence="4">Glycan metabolism; N-glycan degradation.</text>
</comment>
<evidence type="ECO:0000256" key="14">
    <source>
        <dbReference type="ARBA" id="ARBA00041069"/>
    </source>
</evidence>
<dbReference type="Pfam" id="PF22666">
    <property type="entry name" value="Glyco_hydro_2_N2"/>
    <property type="match status" value="1"/>
</dbReference>
<dbReference type="InterPro" id="IPR008979">
    <property type="entry name" value="Galactose-bd-like_sf"/>
</dbReference>
<evidence type="ECO:0000256" key="11">
    <source>
        <dbReference type="ARBA" id="ARBA00023228"/>
    </source>
</evidence>
<dbReference type="Gene3D" id="2.60.40.10">
    <property type="entry name" value="Immunoglobulins"/>
    <property type="match status" value="3"/>
</dbReference>
<dbReference type="AlphaFoldDB" id="A0A0D7X011"/>
<dbReference type="Pfam" id="PF17786">
    <property type="entry name" value="Mannosidase_ig"/>
    <property type="match status" value="1"/>
</dbReference>
<dbReference type="InterPro" id="IPR006102">
    <property type="entry name" value="Ig-like_GH2"/>
</dbReference>
<dbReference type="Gene3D" id="3.20.20.80">
    <property type="entry name" value="Glycosidases"/>
    <property type="match status" value="1"/>
</dbReference>
<dbReference type="InterPro" id="IPR041625">
    <property type="entry name" value="Beta-mannosidase_Ig"/>
</dbReference>
<dbReference type="Pfam" id="PF00703">
    <property type="entry name" value="Glyco_hydro_2"/>
    <property type="match status" value="1"/>
</dbReference>
<name>A0A0D7X011_9BACL</name>
<dbReference type="OrthoDB" id="9801077at2"/>
<evidence type="ECO:0000256" key="9">
    <source>
        <dbReference type="ARBA" id="ARBA00022801"/>
    </source>
</evidence>
<evidence type="ECO:0000259" key="19">
    <source>
        <dbReference type="Pfam" id="PF22666"/>
    </source>
</evidence>
<keyword evidence="7" id="KW-0964">Secreted</keyword>
<comment type="similarity">
    <text evidence="13">Belongs to the glycosyl hydrolase 2 family. Beta-mannosidase B subfamily.</text>
</comment>
<proteinExistence type="inferred from homology"/>
<evidence type="ECO:0000259" key="18">
    <source>
        <dbReference type="Pfam" id="PF17786"/>
    </source>
</evidence>
<dbReference type="Pfam" id="PF17753">
    <property type="entry name" value="Ig_mannosidase"/>
    <property type="match status" value="1"/>
</dbReference>
<dbReference type="GO" id="GO:0005975">
    <property type="term" value="P:carbohydrate metabolic process"/>
    <property type="evidence" value="ECO:0007669"/>
    <property type="project" value="InterPro"/>
</dbReference>
<keyword evidence="9" id="KW-0378">Hydrolase</keyword>
<dbReference type="InterPro" id="IPR017853">
    <property type="entry name" value="GH"/>
</dbReference>
<dbReference type="EMBL" id="JTHP01000030">
    <property type="protein sequence ID" value="KJD44740.1"/>
    <property type="molecule type" value="Genomic_DNA"/>
</dbReference>
<evidence type="ECO:0000259" key="17">
    <source>
        <dbReference type="Pfam" id="PF17753"/>
    </source>
</evidence>
<evidence type="ECO:0000256" key="3">
    <source>
        <dbReference type="ARBA" id="ARBA00004613"/>
    </source>
</evidence>
<feature type="domain" description="Mannosidase Ig/CBM-like" evidence="18">
    <location>
        <begin position="675"/>
        <end position="761"/>
    </location>
</feature>
<evidence type="ECO:0000313" key="21">
    <source>
        <dbReference type="Proteomes" id="UP000032534"/>
    </source>
</evidence>
<comment type="caution">
    <text evidence="20">The sequence shown here is derived from an EMBL/GenBank/DDBJ whole genome shotgun (WGS) entry which is preliminary data.</text>
</comment>
<dbReference type="Gene3D" id="2.60.120.260">
    <property type="entry name" value="Galactose-binding domain-like"/>
    <property type="match status" value="1"/>
</dbReference>
<keyword evidence="11" id="KW-0458">Lysosome</keyword>
<dbReference type="PANTHER" id="PTHR43730">
    <property type="entry name" value="BETA-MANNOSIDASE"/>
    <property type="match status" value="1"/>
</dbReference>
<evidence type="ECO:0000256" key="8">
    <source>
        <dbReference type="ARBA" id="ARBA00022729"/>
    </source>
</evidence>
<evidence type="ECO:0000256" key="6">
    <source>
        <dbReference type="ARBA" id="ARBA00012754"/>
    </source>
</evidence>
<comment type="catalytic activity">
    <reaction evidence="1">
        <text>Hydrolysis of terminal, non-reducing beta-D-mannose residues in beta-D-mannosides.</text>
        <dbReference type="EC" id="3.2.1.25"/>
    </reaction>
</comment>
<dbReference type="SUPFAM" id="SSF51445">
    <property type="entry name" value="(Trans)glycosidases"/>
    <property type="match status" value="1"/>
</dbReference>
<evidence type="ECO:0000256" key="13">
    <source>
        <dbReference type="ARBA" id="ARBA00038429"/>
    </source>
</evidence>
<dbReference type="SUPFAM" id="SSF49303">
    <property type="entry name" value="beta-Galactosidase/glucuronidase domain"/>
    <property type="match status" value="3"/>
</dbReference>
<dbReference type="EC" id="3.2.1.25" evidence="6"/>
<protein>
    <recommendedName>
        <fullName evidence="14">Beta-mannosidase B</fullName>
        <ecNumber evidence="6">3.2.1.25</ecNumber>
    </recommendedName>
    <alternativeName>
        <fullName evidence="15">Mannanase B</fullName>
    </alternativeName>
</protein>
<evidence type="ECO:0000256" key="1">
    <source>
        <dbReference type="ARBA" id="ARBA00000829"/>
    </source>
</evidence>
<dbReference type="GO" id="GO:0006516">
    <property type="term" value="P:glycoprotein catabolic process"/>
    <property type="evidence" value="ECO:0007669"/>
    <property type="project" value="TreeGrafter"/>
</dbReference>
<dbReference type="FunFam" id="3.20.20.80:FF:000050">
    <property type="entry name" value="Beta-mannosidase B"/>
    <property type="match status" value="1"/>
</dbReference>
<dbReference type="InterPro" id="IPR054593">
    <property type="entry name" value="Beta-mannosidase-like_N2"/>
</dbReference>
<dbReference type="PATRIC" id="fig|159743.3.peg.3411"/>
<keyword evidence="10" id="KW-0325">Glycoprotein</keyword>
<evidence type="ECO:0000256" key="4">
    <source>
        <dbReference type="ARBA" id="ARBA00004740"/>
    </source>
</evidence>
<evidence type="ECO:0000256" key="7">
    <source>
        <dbReference type="ARBA" id="ARBA00022525"/>
    </source>
</evidence>
<evidence type="ECO:0000259" key="16">
    <source>
        <dbReference type="Pfam" id="PF00703"/>
    </source>
</evidence>
<feature type="domain" description="Beta-mannosidase-like galactose-binding" evidence="19">
    <location>
        <begin position="10"/>
        <end position="187"/>
    </location>
</feature>
<evidence type="ECO:0000256" key="5">
    <source>
        <dbReference type="ARBA" id="ARBA00011738"/>
    </source>
</evidence>
<dbReference type="InterPro" id="IPR050887">
    <property type="entry name" value="Beta-mannosidase_GH2"/>
</dbReference>
<dbReference type="Proteomes" id="UP000032534">
    <property type="component" value="Unassembled WGS sequence"/>
</dbReference>
<dbReference type="InterPro" id="IPR036156">
    <property type="entry name" value="Beta-gal/glucu_dom_sf"/>
</dbReference>
<keyword evidence="8" id="KW-0732">Signal</keyword>
<organism evidence="20 21">
    <name type="scientific">Paenibacillus terrae</name>
    <dbReference type="NCBI Taxonomy" id="159743"/>
    <lineage>
        <taxon>Bacteria</taxon>
        <taxon>Bacillati</taxon>
        <taxon>Bacillota</taxon>
        <taxon>Bacilli</taxon>
        <taxon>Bacillales</taxon>
        <taxon>Paenibacillaceae</taxon>
        <taxon>Paenibacillus</taxon>
    </lineage>
</organism>
<feature type="domain" description="Glycoside hydrolase family 2 immunoglobulin-like beta-sandwich" evidence="16">
    <location>
        <begin position="199"/>
        <end position="303"/>
    </location>
</feature>
<keyword evidence="12" id="KW-0326">Glycosidase</keyword>
<evidence type="ECO:0000313" key="20">
    <source>
        <dbReference type="EMBL" id="KJD44740.1"/>
    </source>
</evidence>
<sequence>MFNVTGLDNWRFREAQGDEWLSAEVPGCVHTDLLRHGKIPDPFIGTNEEKVQWIDKQDWIYEAHFEMSVEQLQCPCVELVLEGLDTYAEVKVNGHPVLSANNMFRMWRRDVKAWVQQGENRLEIAFRSPIAEDVPKLEQLGYALPAPNDQSEAGGLADKKVSVFARKAPYHYGWDWGPRLVTSGIWREVRVEAWSGLIVRDLFIRQDEISAEGARLTAVAEIENAGEIREADLRISADGREWSKPVRLLKGRQTVDLELYMEQPKLWWCRGLGEPHLYTFAAELVERDEGAVIAEKTVKTGLRSIRLVRERDVAGESFYFELNGVPVFAKGANHIPNDSFAPEVTRERYRHEIASAAASHMNMLRVWGGGIYEEDVFYELCDEYGLLIWQDFMFACSMYPGDQAFLDNVAKEAEDNIKRLRNHPCIALWCGNNEIDSAWAHYEEKGGWGWKKDYTPAQRERLWSDYETLFHRILPEVVHSWSPQTAYWPSSPLIGLSGDRNQHAHPSSTAGDVHYWGVWHASEPFENYHVHVGRFMSEYGFQSFPEYRSVRAYAEENDLELESAVMLAHQKNGAGNRLIKEYMERYMREPKDFKAFLPMSQILQAEAMKMAIEAHRRRKPYCMGTLYWQMNDCWPVASWSSMDYFGRWKALQYTAKRSFADVLLSVADTEQGNKELHIVNDTLKPVQGTLRLTLLHIRGSKAIREEDIQVEQQANAAGPVHILPADKWLNGLNPAEHMLVARLIQNGEPVASCEVYFADTKEMDLPQPNIEVIEVQGSGGSSFNLLSDVLARHVWLSADQEGIFSDNHLDLAPGIPKTVGFLALGRGSSAFEAASPGKLTVRSLLDWIQD</sequence>
<dbReference type="PANTHER" id="PTHR43730:SF1">
    <property type="entry name" value="BETA-MANNOSIDASE"/>
    <property type="match status" value="1"/>
</dbReference>
<dbReference type="GO" id="GO:0005576">
    <property type="term" value="C:extracellular region"/>
    <property type="evidence" value="ECO:0007669"/>
    <property type="project" value="UniProtKB-SubCell"/>
</dbReference>